<protein>
    <submittedName>
        <fullName evidence="2">Uncharacterized protein</fullName>
    </submittedName>
</protein>
<name>A0ABP7WRK0_9SPHI</name>
<proteinExistence type="predicted"/>
<dbReference type="EMBL" id="BAABCV010000005">
    <property type="protein sequence ID" value="GAA4095175.1"/>
    <property type="molecule type" value="Genomic_DNA"/>
</dbReference>
<evidence type="ECO:0000256" key="1">
    <source>
        <dbReference type="SAM" id="Phobius"/>
    </source>
</evidence>
<keyword evidence="1" id="KW-0472">Membrane</keyword>
<comment type="caution">
    <text evidence="2">The sequence shown here is derived from an EMBL/GenBank/DDBJ whole genome shotgun (WGS) entry which is preliminary data.</text>
</comment>
<keyword evidence="1" id="KW-0812">Transmembrane</keyword>
<keyword evidence="1" id="KW-1133">Transmembrane helix</keyword>
<feature type="transmembrane region" description="Helical" evidence="1">
    <location>
        <begin position="154"/>
        <end position="175"/>
    </location>
</feature>
<dbReference type="RefSeq" id="WP_345103050.1">
    <property type="nucleotide sequence ID" value="NZ_BAABCV010000005.1"/>
</dbReference>
<feature type="transmembrane region" description="Helical" evidence="1">
    <location>
        <begin position="113"/>
        <end position="134"/>
    </location>
</feature>
<dbReference type="Proteomes" id="UP001500841">
    <property type="component" value="Unassembled WGS sequence"/>
</dbReference>
<sequence>MKANDDNKDKIDQLRTVADKQSAIEEKLDELITLLAENDFDSETVKQYQSRLSSALQHKMTIAEDLKAFEVIDKKTDASREQLLDEFSVLLEAHTFNSKATTKYLQTERNNKFILMAIGVIMITLGFAMIIMPAPPYFEMFTIFYFTPDDGVTLMDLISLIIVFAGIYVFVRSLYKKNPGAR</sequence>
<keyword evidence="3" id="KW-1185">Reference proteome</keyword>
<evidence type="ECO:0000313" key="2">
    <source>
        <dbReference type="EMBL" id="GAA4095175.1"/>
    </source>
</evidence>
<gene>
    <name evidence="2" type="ORF">GCM10022392_17700</name>
</gene>
<accession>A0ABP7WRK0</accession>
<organism evidence="2 3">
    <name type="scientific">Mucilaginibacter panaciglaebae</name>
    <dbReference type="NCBI Taxonomy" id="502331"/>
    <lineage>
        <taxon>Bacteria</taxon>
        <taxon>Pseudomonadati</taxon>
        <taxon>Bacteroidota</taxon>
        <taxon>Sphingobacteriia</taxon>
        <taxon>Sphingobacteriales</taxon>
        <taxon>Sphingobacteriaceae</taxon>
        <taxon>Mucilaginibacter</taxon>
    </lineage>
</organism>
<reference evidence="3" key="1">
    <citation type="journal article" date="2019" name="Int. J. Syst. Evol. Microbiol.">
        <title>The Global Catalogue of Microorganisms (GCM) 10K type strain sequencing project: providing services to taxonomists for standard genome sequencing and annotation.</title>
        <authorList>
            <consortium name="The Broad Institute Genomics Platform"/>
            <consortium name="The Broad Institute Genome Sequencing Center for Infectious Disease"/>
            <person name="Wu L."/>
            <person name="Ma J."/>
        </authorList>
    </citation>
    <scope>NUCLEOTIDE SEQUENCE [LARGE SCALE GENOMIC DNA]</scope>
    <source>
        <strain evidence="3">JCM 17085</strain>
    </source>
</reference>
<evidence type="ECO:0000313" key="3">
    <source>
        <dbReference type="Proteomes" id="UP001500841"/>
    </source>
</evidence>